<evidence type="ECO:0000313" key="1">
    <source>
        <dbReference type="EMBL" id="GAA3027427.1"/>
    </source>
</evidence>
<dbReference type="Proteomes" id="UP001499930">
    <property type="component" value="Unassembled WGS sequence"/>
</dbReference>
<organism evidence="1 2">
    <name type="scientific">Streptosporangium longisporum</name>
    <dbReference type="NCBI Taxonomy" id="46187"/>
    <lineage>
        <taxon>Bacteria</taxon>
        <taxon>Bacillati</taxon>
        <taxon>Actinomycetota</taxon>
        <taxon>Actinomycetes</taxon>
        <taxon>Streptosporangiales</taxon>
        <taxon>Streptosporangiaceae</taxon>
        <taxon>Streptosporangium</taxon>
    </lineage>
</organism>
<proteinExistence type="predicted"/>
<comment type="caution">
    <text evidence="1">The sequence shown here is derived from an EMBL/GenBank/DDBJ whole genome shotgun (WGS) entry which is preliminary data.</text>
</comment>
<dbReference type="EMBL" id="BAAAWD010000016">
    <property type="protein sequence ID" value="GAA3027427.1"/>
    <property type="molecule type" value="Genomic_DNA"/>
</dbReference>
<gene>
    <name evidence="1" type="ORF">GCM10017559_62040</name>
</gene>
<keyword evidence="2" id="KW-1185">Reference proteome</keyword>
<protein>
    <submittedName>
        <fullName evidence="1">Uncharacterized protein</fullName>
    </submittedName>
</protein>
<evidence type="ECO:0000313" key="2">
    <source>
        <dbReference type="Proteomes" id="UP001499930"/>
    </source>
</evidence>
<reference evidence="2" key="1">
    <citation type="journal article" date="2019" name="Int. J. Syst. Evol. Microbiol.">
        <title>The Global Catalogue of Microorganisms (GCM) 10K type strain sequencing project: providing services to taxonomists for standard genome sequencing and annotation.</title>
        <authorList>
            <consortium name="The Broad Institute Genomics Platform"/>
            <consortium name="The Broad Institute Genome Sequencing Center for Infectious Disease"/>
            <person name="Wu L."/>
            <person name="Ma J."/>
        </authorList>
    </citation>
    <scope>NUCLEOTIDE SEQUENCE [LARGE SCALE GENOMIC DNA]</scope>
    <source>
        <strain evidence="2">JCM 3106</strain>
    </source>
</reference>
<accession>A0ABP6L201</accession>
<name>A0ABP6L201_9ACTN</name>
<sequence length="113" mass="12692">MKLSATPTTEAPMSTTAAILHVIPVGYFREPSTIQEVRTPAQRETLLAIVNREDFDFACNNPCDELMKELRPNYTGPFMFLYFTTDGVLHGARIGKRGDILRETTGDDARTLR</sequence>